<evidence type="ECO:0000259" key="1">
    <source>
        <dbReference type="PROSITE" id="PS51819"/>
    </source>
</evidence>
<dbReference type="InterPro" id="IPR037523">
    <property type="entry name" value="VOC_core"/>
</dbReference>
<comment type="caution">
    <text evidence="2">The sequence shown here is derived from an EMBL/GenBank/DDBJ whole genome shotgun (WGS) entry which is preliminary data.</text>
</comment>
<dbReference type="Pfam" id="PF00903">
    <property type="entry name" value="Glyoxalase"/>
    <property type="match status" value="2"/>
</dbReference>
<dbReference type="InterPro" id="IPR029068">
    <property type="entry name" value="Glyas_Bleomycin-R_OHBP_Dase"/>
</dbReference>
<evidence type="ECO:0000313" key="3">
    <source>
        <dbReference type="Proteomes" id="UP001500655"/>
    </source>
</evidence>
<sequence>MKVLGLRWLGSSSAHLDEMSRLFGEVLGLPVGLEQPDARVFDLPDGSAVEVFKASDTEHSFFEHPVAGLLVDDVREVRAHMEAHGVEFIGEVHDGIETSWATAWSHFRAPDGYVYVLVSRAARPTTRAFDELRVCLRVSNLDEAVRFYRDGLGMNIVDEWEHPDGQRGVLFGVVPAAIEIFDDAQWDLVDNAEVGRTLGRDHALRIEARDPEHLDALASQVEAAGGVRSGEVVRTPWEQTCLRMESGEGEQLSLFILPDEERRTRTEARRHLGA</sequence>
<dbReference type="EMBL" id="BAAALS010000007">
    <property type="protein sequence ID" value="GAA1747232.1"/>
    <property type="molecule type" value="Genomic_DNA"/>
</dbReference>
<dbReference type="Proteomes" id="UP001500655">
    <property type="component" value="Unassembled WGS sequence"/>
</dbReference>
<feature type="domain" description="VOC" evidence="1">
    <location>
        <begin position="128"/>
        <end position="257"/>
    </location>
</feature>
<dbReference type="InterPro" id="IPR004360">
    <property type="entry name" value="Glyas_Fos-R_dOase_dom"/>
</dbReference>
<reference evidence="2 3" key="1">
    <citation type="journal article" date="2019" name="Int. J. Syst. Evol. Microbiol.">
        <title>The Global Catalogue of Microorganisms (GCM) 10K type strain sequencing project: providing services to taxonomists for standard genome sequencing and annotation.</title>
        <authorList>
            <consortium name="The Broad Institute Genomics Platform"/>
            <consortium name="The Broad Institute Genome Sequencing Center for Infectious Disease"/>
            <person name="Wu L."/>
            <person name="Ma J."/>
        </authorList>
    </citation>
    <scope>NUCLEOTIDE SEQUENCE [LARGE SCALE GENOMIC DNA]</scope>
    <source>
        <strain evidence="2 3">JCM 13249</strain>
    </source>
</reference>
<dbReference type="Gene3D" id="3.10.180.10">
    <property type="entry name" value="2,3-Dihydroxybiphenyl 1,2-Dioxygenase, domain 1"/>
    <property type="match status" value="2"/>
</dbReference>
<name>A0ABN2K2T1_9ACTN</name>
<keyword evidence="3" id="KW-1185">Reference proteome</keyword>
<accession>A0ABN2K2T1</accession>
<dbReference type="CDD" id="cd06587">
    <property type="entry name" value="VOC"/>
    <property type="match status" value="2"/>
</dbReference>
<dbReference type="RefSeq" id="WP_344078861.1">
    <property type="nucleotide sequence ID" value="NZ_BAAALS010000007.1"/>
</dbReference>
<dbReference type="SUPFAM" id="SSF54593">
    <property type="entry name" value="Glyoxalase/Bleomycin resistance protein/Dihydroxybiphenyl dioxygenase"/>
    <property type="match status" value="2"/>
</dbReference>
<gene>
    <name evidence="2" type="ORF">GCM10009681_18000</name>
</gene>
<dbReference type="PROSITE" id="PS51819">
    <property type="entry name" value="VOC"/>
    <property type="match status" value="1"/>
</dbReference>
<organism evidence="2 3">
    <name type="scientific">Luedemannella helvata</name>
    <dbReference type="NCBI Taxonomy" id="349315"/>
    <lineage>
        <taxon>Bacteria</taxon>
        <taxon>Bacillati</taxon>
        <taxon>Actinomycetota</taxon>
        <taxon>Actinomycetes</taxon>
        <taxon>Micromonosporales</taxon>
        <taxon>Micromonosporaceae</taxon>
        <taxon>Luedemannella</taxon>
    </lineage>
</organism>
<proteinExistence type="predicted"/>
<protein>
    <recommendedName>
        <fullName evidence="1">VOC domain-containing protein</fullName>
    </recommendedName>
</protein>
<evidence type="ECO:0000313" key="2">
    <source>
        <dbReference type="EMBL" id="GAA1747232.1"/>
    </source>
</evidence>